<sequence>MSTMLNELPEIARPVFKRYLSELETFYPAAKEHTEISVGREGIIYVRVPWPEDDETLIKLSEHMAEIETEILLESGQHFMLLPTREL</sequence>
<dbReference type="AlphaFoldDB" id="A0A932FZ03"/>
<proteinExistence type="predicted"/>
<accession>A0A932FZ03</accession>
<evidence type="ECO:0000313" key="1">
    <source>
        <dbReference type="EMBL" id="MBI2876974.1"/>
    </source>
</evidence>
<dbReference type="EMBL" id="JACPRF010000266">
    <property type="protein sequence ID" value="MBI2876974.1"/>
    <property type="molecule type" value="Genomic_DNA"/>
</dbReference>
<organism evidence="1 2">
    <name type="scientific">Tectimicrobiota bacterium</name>
    <dbReference type="NCBI Taxonomy" id="2528274"/>
    <lineage>
        <taxon>Bacteria</taxon>
        <taxon>Pseudomonadati</taxon>
        <taxon>Nitrospinota/Tectimicrobiota group</taxon>
        <taxon>Candidatus Tectimicrobiota</taxon>
    </lineage>
</organism>
<dbReference type="Proteomes" id="UP000769766">
    <property type="component" value="Unassembled WGS sequence"/>
</dbReference>
<comment type="caution">
    <text evidence="1">The sequence shown here is derived from an EMBL/GenBank/DDBJ whole genome shotgun (WGS) entry which is preliminary data.</text>
</comment>
<evidence type="ECO:0000313" key="2">
    <source>
        <dbReference type="Proteomes" id="UP000769766"/>
    </source>
</evidence>
<reference evidence="1" key="1">
    <citation type="submission" date="2020-07" db="EMBL/GenBank/DDBJ databases">
        <title>Huge and variable diversity of episymbiotic CPR bacteria and DPANN archaea in groundwater ecosystems.</title>
        <authorList>
            <person name="He C.Y."/>
            <person name="Keren R."/>
            <person name="Whittaker M."/>
            <person name="Farag I.F."/>
            <person name="Doudna J."/>
            <person name="Cate J.H.D."/>
            <person name="Banfield J.F."/>
        </authorList>
    </citation>
    <scope>NUCLEOTIDE SEQUENCE</scope>
    <source>
        <strain evidence="1">NC_groundwater_672_Ag_B-0.1um_62_36</strain>
    </source>
</reference>
<gene>
    <name evidence="1" type="ORF">HYY20_08845</name>
</gene>
<name>A0A932FZ03_UNCTE</name>
<protein>
    <submittedName>
        <fullName evidence="1">Uncharacterized protein</fullName>
    </submittedName>
</protein>